<dbReference type="PANTHER" id="PTHR46211:SF7">
    <property type="entry name" value="GLYCEROPHOSPHODIESTER PHOSPHODIESTERASE"/>
    <property type="match status" value="1"/>
</dbReference>
<dbReference type="PROSITE" id="PS51704">
    <property type="entry name" value="GP_PDE"/>
    <property type="match status" value="1"/>
</dbReference>
<dbReference type="PANTHER" id="PTHR46211">
    <property type="entry name" value="GLYCEROPHOSPHORYL DIESTER PHOSPHODIESTERASE"/>
    <property type="match status" value="1"/>
</dbReference>
<dbReference type="InterPro" id="IPR017946">
    <property type="entry name" value="PLC-like_Pdiesterase_TIM-brl"/>
</dbReference>
<feature type="domain" description="GP-PDE" evidence="1">
    <location>
        <begin position="5"/>
        <end position="258"/>
    </location>
</feature>
<evidence type="ECO:0000259" key="1">
    <source>
        <dbReference type="PROSITE" id="PS51704"/>
    </source>
</evidence>
<sequence length="274" mass="31292">MLTKNVVIAHRGASGYAPEHTFSSYDMSHFDMKADYIELDVQMTLDGEIIIMHDETVERTAGLPGIIKEMTLEQIKQLDVGSWYNEKFPELQQDFYAGQTIPTLEEVISRYGAVNYYIETKAPEVYPGMEERLVEILDRHQLLTPERLTGNQTVIQSFSLESLIKVHNLVPGMPLLLLTKKEVLRNMTDDDLKQINHFVYAVGPSIKDLDQPLIERMHGIGFLVFPYTLNQPDDMTRLIDAGIDGAFTNYADRLRTAFNAENSEIFEELNRSVD</sequence>
<organism evidence="2 3">
    <name type="scientific">Macrococcus lamae</name>
    <dbReference type="NCBI Taxonomy" id="198484"/>
    <lineage>
        <taxon>Bacteria</taxon>
        <taxon>Bacillati</taxon>
        <taxon>Bacillota</taxon>
        <taxon>Bacilli</taxon>
        <taxon>Bacillales</taxon>
        <taxon>Staphylococcaceae</taxon>
        <taxon>Macrococcus</taxon>
    </lineage>
</organism>
<proteinExistence type="predicted"/>
<reference evidence="2 3" key="1">
    <citation type="submission" date="2019-01" db="EMBL/GenBank/DDBJ databases">
        <title>Draft genome sequences of the type strains of six Macrococcus species.</title>
        <authorList>
            <person name="Mazhar S."/>
            <person name="Altermann E."/>
            <person name="Hill C."/>
            <person name="Mcauliffe O."/>
        </authorList>
    </citation>
    <scope>NUCLEOTIDE SEQUENCE [LARGE SCALE GENOMIC DNA]</scope>
    <source>
        <strain evidence="2 3">CCM4815</strain>
    </source>
</reference>
<dbReference type="CDD" id="cd08601">
    <property type="entry name" value="GDPD_SaGlpQ_like"/>
    <property type="match status" value="1"/>
</dbReference>
<gene>
    <name evidence="2" type="ORF">ERX29_05990</name>
</gene>
<dbReference type="RefSeq" id="WP_133443796.1">
    <property type="nucleotide sequence ID" value="NZ_SCWB01000009.1"/>
</dbReference>
<accession>A0A4R6BUL6</accession>
<dbReference type="Proteomes" id="UP000294802">
    <property type="component" value="Unassembled WGS sequence"/>
</dbReference>
<dbReference type="OrthoDB" id="384721at2"/>
<dbReference type="EMBL" id="SCWB01000009">
    <property type="protein sequence ID" value="TDM10594.1"/>
    <property type="molecule type" value="Genomic_DNA"/>
</dbReference>
<evidence type="ECO:0000313" key="3">
    <source>
        <dbReference type="Proteomes" id="UP000294802"/>
    </source>
</evidence>
<name>A0A4R6BUL6_9STAP</name>
<dbReference type="AlphaFoldDB" id="A0A4R6BUL6"/>
<dbReference type="Gene3D" id="3.20.20.190">
    <property type="entry name" value="Phosphatidylinositol (PI) phosphodiesterase"/>
    <property type="match status" value="1"/>
</dbReference>
<protein>
    <submittedName>
        <fullName evidence="2">Glycerophosphodiester phosphodiesterase</fullName>
    </submittedName>
</protein>
<keyword evidence="3" id="KW-1185">Reference proteome</keyword>
<dbReference type="InterPro" id="IPR030395">
    <property type="entry name" value="GP_PDE_dom"/>
</dbReference>
<dbReference type="SUPFAM" id="SSF51695">
    <property type="entry name" value="PLC-like phosphodiesterases"/>
    <property type="match status" value="1"/>
</dbReference>
<dbReference type="GO" id="GO:0008081">
    <property type="term" value="F:phosphoric diester hydrolase activity"/>
    <property type="evidence" value="ECO:0007669"/>
    <property type="project" value="InterPro"/>
</dbReference>
<comment type="caution">
    <text evidence="2">The sequence shown here is derived from an EMBL/GenBank/DDBJ whole genome shotgun (WGS) entry which is preliminary data.</text>
</comment>
<dbReference type="Pfam" id="PF03009">
    <property type="entry name" value="GDPD"/>
    <property type="match status" value="1"/>
</dbReference>
<evidence type="ECO:0000313" key="2">
    <source>
        <dbReference type="EMBL" id="TDM10594.1"/>
    </source>
</evidence>
<dbReference type="GO" id="GO:0006629">
    <property type="term" value="P:lipid metabolic process"/>
    <property type="evidence" value="ECO:0007669"/>
    <property type="project" value="InterPro"/>
</dbReference>